<proteinExistence type="predicted"/>
<accession>A0A644Y888</accession>
<dbReference type="AlphaFoldDB" id="A0A644Y888"/>
<protein>
    <recommendedName>
        <fullName evidence="2">Lipoprotein</fullName>
    </recommendedName>
</protein>
<dbReference type="PROSITE" id="PS51257">
    <property type="entry name" value="PROKAR_LIPOPROTEIN"/>
    <property type="match status" value="1"/>
</dbReference>
<reference evidence="1" key="1">
    <citation type="submission" date="2019-08" db="EMBL/GenBank/DDBJ databases">
        <authorList>
            <person name="Kucharzyk K."/>
            <person name="Murdoch R.W."/>
            <person name="Higgins S."/>
            <person name="Loffler F."/>
        </authorList>
    </citation>
    <scope>NUCLEOTIDE SEQUENCE</scope>
</reference>
<evidence type="ECO:0000313" key="1">
    <source>
        <dbReference type="EMBL" id="MPM24776.1"/>
    </source>
</evidence>
<evidence type="ECO:0008006" key="2">
    <source>
        <dbReference type="Google" id="ProtNLM"/>
    </source>
</evidence>
<dbReference type="EMBL" id="VSSQ01004339">
    <property type="protein sequence ID" value="MPM24776.1"/>
    <property type="molecule type" value="Genomic_DNA"/>
</dbReference>
<comment type="caution">
    <text evidence="1">The sequence shown here is derived from an EMBL/GenBank/DDBJ whole genome shotgun (WGS) entry which is preliminary data.</text>
</comment>
<sequence>MRNINFKKGLCLFGEIKSTMAFLCILLIFLISTSCDRNEKTSIKNESIKESSIAELINLAYNSKNKSDFIKTCELLSDSLSSSKELICSYVLISNYPDENDASWVFINDPPCPQLSNDRYVFEIIVEGEDSIFIEGKRKSISSINNSLDQFIAKQNNEHNCFITTNVDYFGEVKIRKMGIRLTMKSIGCKRLSIEKWRTFFSVMHTVFSIYESKRDKISFEKWGSDFNSLNHMQKVAVLKMTGLNFQIWFN</sequence>
<name>A0A644Y888_9ZZZZ</name>
<organism evidence="1">
    <name type="scientific">bioreactor metagenome</name>
    <dbReference type="NCBI Taxonomy" id="1076179"/>
    <lineage>
        <taxon>unclassified sequences</taxon>
        <taxon>metagenomes</taxon>
        <taxon>ecological metagenomes</taxon>
    </lineage>
</organism>
<gene>
    <name evidence="1" type="ORF">SDC9_71261</name>
</gene>